<accession>G0W433</accession>
<dbReference type="PANTHER" id="PTHR14577:SF0">
    <property type="entry name" value="NUCLEOLAR PROTEIN 12"/>
    <property type="match status" value="1"/>
</dbReference>
<gene>
    <name evidence="7" type="primary">NDAI0A04140</name>
    <name evidence="7" type="ordered locus">NDAI_0A04140</name>
</gene>
<dbReference type="GeneID" id="11493606"/>
<dbReference type="eggNOG" id="KOG4709">
    <property type="taxonomic scope" value="Eukaryota"/>
</dbReference>
<evidence type="ECO:0000256" key="4">
    <source>
        <dbReference type="ARBA" id="ARBA00023242"/>
    </source>
</evidence>
<evidence type="ECO:0000256" key="2">
    <source>
        <dbReference type="ARBA" id="ARBA00007175"/>
    </source>
</evidence>
<dbReference type="GO" id="GO:0034399">
    <property type="term" value="C:nuclear periphery"/>
    <property type="evidence" value="ECO:0007669"/>
    <property type="project" value="EnsemblFungi"/>
</dbReference>
<keyword evidence="3 5" id="KW-0175">Coiled coil</keyword>
<dbReference type="Pfam" id="PF09805">
    <property type="entry name" value="Nop25"/>
    <property type="match status" value="1"/>
</dbReference>
<dbReference type="Proteomes" id="UP000000689">
    <property type="component" value="Chromosome 1"/>
</dbReference>
<keyword evidence="8" id="KW-1185">Reference proteome</keyword>
<dbReference type="GO" id="GO:0019843">
    <property type="term" value="F:rRNA binding"/>
    <property type="evidence" value="ECO:0007669"/>
    <property type="project" value="TreeGrafter"/>
</dbReference>
<proteinExistence type="inferred from homology"/>
<dbReference type="EMBL" id="HE580267">
    <property type="protein sequence ID" value="CCD22571.1"/>
    <property type="molecule type" value="Genomic_DNA"/>
</dbReference>
<dbReference type="GO" id="GO:0000477">
    <property type="term" value="P:generation of mature 5'-end of LSU-rRNA from tricistronic rRNA transcript (SSU-rRNA, 5.8S rRNA, LSU-rRNA)"/>
    <property type="evidence" value="ECO:0007669"/>
    <property type="project" value="EnsemblFungi"/>
</dbReference>
<feature type="compositionally biased region" description="Basic and acidic residues" evidence="6">
    <location>
        <begin position="109"/>
        <end position="118"/>
    </location>
</feature>
<evidence type="ECO:0000313" key="7">
    <source>
        <dbReference type="EMBL" id="CCD22571.1"/>
    </source>
</evidence>
<keyword evidence="4" id="KW-0539">Nucleus</keyword>
<evidence type="ECO:0000313" key="8">
    <source>
        <dbReference type="Proteomes" id="UP000000689"/>
    </source>
</evidence>
<dbReference type="KEGG" id="ndi:NDAI_0A04140"/>
<comment type="similarity">
    <text evidence="2">Belongs to the RRP17 family.</text>
</comment>
<dbReference type="GO" id="GO:1990275">
    <property type="term" value="F:preribosome binding"/>
    <property type="evidence" value="ECO:0007669"/>
    <property type="project" value="EnsemblFungi"/>
</dbReference>
<reference evidence="7 8" key="1">
    <citation type="journal article" date="2011" name="Proc. Natl. Acad. Sci. U.S.A.">
        <title>Evolutionary erosion of yeast sex chromosomes by mating-type switching accidents.</title>
        <authorList>
            <person name="Gordon J.L."/>
            <person name="Armisen D."/>
            <person name="Proux-Wera E."/>
            <person name="Oheigeartaigh S.S."/>
            <person name="Byrne K.P."/>
            <person name="Wolfe K.H."/>
        </authorList>
    </citation>
    <scope>NUCLEOTIDE SEQUENCE [LARGE SCALE GENOMIC DNA]</scope>
    <source>
        <strain evidence="8">ATCC 10597 / BCRC 20456 / CBS 421 / NBRC 0211 / NRRL Y-12639</strain>
    </source>
</reference>
<dbReference type="OMA" id="EWDGFPD"/>
<evidence type="ECO:0000256" key="5">
    <source>
        <dbReference type="SAM" id="Coils"/>
    </source>
</evidence>
<dbReference type="HOGENOM" id="CLU_067149_0_0_1"/>
<sequence>MAIRTNRQILTKGKNYATKQSKKFGADEVTFDKDSRLDYLTGFHKRKLERQKKAKEFNIEQDRLARIEERKKIRDERKEQMEEQMKKFKETLEIQKEIEDDINNAKIGENSEKKKDIDSDSDESWNGFSDHNDDDDADNTKSEDSSSVKPILKGQITAVYSDDTTVEVESLEPNDNFEYIAKLNNVKLEQSEKVLKQSISRATKYAKFLGMNDDDATTDKDKSQKKKKQKKKFRYLTKNERRANQRKANANKYRKK</sequence>
<organism evidence="7 8">
    <name type="scientific">Naumovozyma dairenensis (strain ATCC 10597 / BCRC 20456 / CBS 421 / NBRC 0211 / NRRL Y-12639)</name>
    <name type="common">Saccharomyces dairenensis</name>
    <dbReference type="NCBI Taxonomy" id="1071378"/>
    <lineage>
        <taxon>Eukaryota</taxon>
        <taxon>Fungi</taxon>
        <taxon>Dikarya</taxon>
        <taxon>Ascomycota</taxon>
        <taxon>Saccharomycotina</taxon>
        <taxon>Saccharomycetes</taxon>
        <taxon>Saccharomycetales</taxon>
        <taxon>Saccharomycetaceae</taxon>
        <taxon>Naumovozyma</taxon>
    </lineage>
</organism>
<dbReference type="RefSeq" id="XP_003667814.1">
    <property type="nucleotide sequence ID" value="XM_003667766.1"/>
</dbReference>
<protein>
    <recommendedName>
        <fullName evidence="9">Ribosomal RNA-processing protein 17</fullName>
    </recommendedName>
</protein>
<evidence type="ECO:0000256" key="1">
    <source>
        <dbReference type="ARBA" id="ARBA00004604"/>
    </source>
</evidence>
<comment type="subcellular location">
    <subcellularLocation>
        <location evidence="1">Nucleus</location>
        <location evidence="1">Nucleolus</location>
    </subcellularLocation>
</comment>
<dbReference type="GO" id="GO:0005730">
    <property type="term" value="C:nucleolus"/>
    <property type="evidence" value="ECO:0007669"/>
    <property type="project" value="UniProtKB-SubCell"/>
</dbReference>
<dbReference type="STRING" id="1071378.G0W433"/>
<evidence type="ECO:0000256" key="6">
    <source>
        <dbReference type="SAM" id="MobiDB-lite"/>
    </source>
</evidence>
<dbReference type="OrthoDB" id="551633at2759"/>
<feature type="compositionally biased region" description="Basic residues" evidence="6">
    <location>
        <begin position="223"/>
        <end position="235"/>
    </location>
</feature>
<evidence type="ECO:0008006" key="9">
    <source>
        <dbReference type="Google" id="ProtNLM"/>
    </source>
</evidence>
<feature type="coiled-coil region" evidence="5">
    <location>
        <begin position="64"/>
        <end position="98"/>
    </location>
</feature>
<dbReference type="InterPro" id="IPR019186">
    <property type="entry name" value="Nucleolar_protein_12"/>
</dbReference>
<feature type="region of interest" description="Disordered" evidence="6">
    <location>
        <begin position="210"/>
        <end position="256"/>
    </location>
</feature>
<feature type="region of interest" description="Disordered" evidence="6">
    <location>
        <begin position="103"/>
        <end position="151"/>
    </location>
</feature>
<dbReference type="AlphaFoldDB" id="G0W433"/>
<dbReference type="GO" id="GO:0004534">
    <property type="term" value="F:5'-3' RNA exonuclease activity"/>
    <property type="evidence" value="ECO:0007669"/>
    <property type="project" value="EnsemblFungi"/>
</dbReference>
<evidence type="ECO:0000256" key="3">
    <source>
        <dbReference type="ARBA" id="ARBA00023054"/>
    </source>
</evidence>
<dbReference type="GO" id="GO:0005737">
    <property type="term" value="C:cytoplasm"/>
    <property type="evidence" value="ECO:0007669"/>
    <property type="project" value="EnsemblFungi"/>
</dbReference>
<name>G0W433_NAUDC</name>
<dbReference type="PANTHER" id="PTHR14577">
    <property type="entry name" value="NUCLEOLAR PROTEIN 12"/>
    <property type="match status" value="1"/>
</dbReference>